<dbReference type="RefSeq" id="XP_013389528.1">
    <property type="nucleotide sequence ID" value="XM_013534074.1"/>
</dbReference>
<evidence type="ECO:0000256" key="1">
    <source>
        <dbReference type="ARBA" id="ARBA00022729"/>
    </source>
</evidence>
<dbReference type="InterPro" id="IPR028996">
    <property type="entry name" value="GM2-AP"/>
</dbReference>
<gene>
    <name evidence="5" type="primary">LOC106158179</name>
</gene>
<keyword evidence="4" id="KW-1185">Reference proteome</keyword>
<sequence>MNSLNIAVLVAITLLGVGSSYRYPSRYTRNANKFRFRRSQEFRFEDCGRNPNRPIHFLALSVTPFPVKYPGQMLLSFQLNVTETLPTSLSVDTTLERKVQLLFRETTFNIPCISVGNSQFGTCTHKDLCSRMAETYDPCDCPAFFEENDFPCSCPIPDGEYVLKDLPIDIPEISGGLSVFADGDYELMSEFYDGDTGRELGCLRFTMSMEKDKEDEEEDDSWWGKR</sequence>
<dbReference type="Proteomes" id="UP000085678">
    <property type="component" value="Unplaced"/>
</dbReference>
<dbReference type="GeneID" id="106158179"/>
<reference evidence="5" key="1">
    <citation type="submission" date="2025-08" db="UniProtKB">
        <authorList>
            <consortium name="RefSeq"/>
        </authorList>
    </citation>
    <scope>IDENTIFICATION</scope>
    <source>
        <tissue evidence="5">Gonads</tissue>
    </source>
</reference>
<feature type="signal peptide" evidence="2">
    <location>
        <begin position="1"/>
        <end position="20"/>
    </location>
</feature>
<dbReference type="OrthoDB" id="6409159at2759"/>
<dbReference type="GO" id="GO:0005319">
    <property type="term" value="F:lipid transporter activity"/>
    <property type="evidence" value="ECO:0007669"/>
    <property type="project" value="TreeGrafter"/>
</dbReference>
<dbReference type="GO" id="GO:0008047">
    <property type="term" value="F:enzyme activator activity"/>
    <property type="evidence" value="ECO:0007669"/>
    <property type="project" value="InterPro"/>
</dbReference>
<dbReference type="PANTHER" id="PTHR17357:SF0">
    <property type="entry name" value="GANGLIOSIDE GM2 ACTIVATOR"/>
    <property type="match status" value="1"/>
</dbReference>
<dbReference type="InterPro" id="IPR003172">
    <property type="entry name" value="ML_dom"/>
</dbReference>
<dbReference type="Gene3D" id="2.70.220.10">
    <property type="entry name" value="Ganglioside GM2 activator"/>
    <property type="match status" value="1"/>
</dbReference>
<feature type="domain" description="MD-2-related lipid-recognition" evidence="3">
    <location>
        <begin position="44"/>
        <end position="207"/>
    </location>
</feature>
<dbReference type="KEGG" id="lak:106158179"/>
<dbReference type="InterPro" id="IPR036846">
    <property type="entry name" value="GM2-AP_sf"/>
</dbReference>
<name>A0A1S3HU29_LINAN</name>
<evidence type="ECO:0000259" key="3">
    <source>
        <dbReference type="SMART" id="SM00737"/>
    </source>
</evidence>
<protein>
    <submittedName>
        <fullName evidence="5">Uncharacterized protein LOC106158179</fullName>
    </submittedName>
</protein>
<evidence type="ECO:0000313" key="5">
    <source>
        <dbReference type="RefSeq" id="XP_013389528.1"/>
    </source>
</evidence>
<evidence type="ECO:0000313" key="4">
    <source>
        <dbReference type="Proteomes" id="UP000085678"/>
    </source>
</evidence>
<keyword evidence="1 2" id="KW-0732">Signal</keyword>
<dbReference type="Pfam" id="PF02221">
    <property type="entry name" value="E1_DerP2_DerF2"/>
    <property type="match status" value="1"/>
</dbReference>
<organism evidence="4 5">
    <name type="scientific">Lingula anatina</name>
    <name type="common">Brachiopod</name>
    <name type="synonym">Lingula unguis</name>
    <dbReference type="NCBI Taxonomy" id="7574"/>
    <lineage>
        <taxon>Eukaryota</taxon>
        <taxon>Metazoa</taxon>
        <taxon>Spiralia</taxon>
        <taxon>Lophotrochozoa</taxon>
        <taxon>Brachiopoda</taxon>
        <taxon>Linguliformea</taxon>
        <taxon>Lingulata</taxon>
        <taxon>Lingulida</taxon>
        <taxon>Linguloidea</taxon>
        <taxon>Lingulidae</taxon>
        <taxon>Lingula</taxon>
    </lineage>
</organism>
<dbReference type="OMA" id="FDVTPPC"/>
<dbReference type="PANTHER" id="PTHR17357">
    <property type="entry name" value="GM2 GANGLIOSIDE ACTIVATOR PROTEIN"/>
    <property type="match status" value="1"/>
</dbReference>
<feature type="chain" id="PRO_5010186224" evidence="2">
    <location>
        <begin position="21"/>
        <end position="226"/>
    </location>
</feature>
<evidence type="ECO:0000256" key="2">
    <source>
        <dbReference type="SAM" id="SignalP"/>
    </source>
</evidence>
<dbReference type="GO" id="GO:0006689">
    <property type="term" value="P:ganglioside catabolic process"/>
    <property type="evidence" value="ECO:0007669"/>
    <property type="project" value="InterPro"/>
</dbReference>
<dbReference type="SUPFAM" id="SSF63707">
    <property type="entry name" value="Ganglioside M2 (gm2) activator"/>
    <property type="match status" value="1"/>
</dbReference>
<proteinExistence type="predicted"/>
<dbReference type="AlphaFoldDB" id="A0A1S3HU29"/>
<dbReference type="GO" id="GO:0009898">
    <property type="term" value="C:cytoplasmic side of plasma membrane"/>
    <property type="evidence" value="ECO:0007669"/>
    <property type="project" value="TreeGrafter"/>
</dbReference>
<dbReference type="SMART" id="SM00737">
    <property type="entry name" value="ML"/>
    <property type="match status" value="1"/>
</dbReference>
<accession>A0A1S3HU29</accession>
<dbReference type="InParanoid" id="A0A1S3HU29"/>